<dbReference type="EMBL" id="JAINUY010000008">
    <property type="protein sequence ID" value="MBZ4037297.1"/>
    <property type="molecule type" value="Genomic_DNA"/>
</dbReference>
<gene>
    <name evidence="1" type="ORF">K6T82_21230</name>
</gene>
<keyword evidence="2" id="KW-1185">Reference proteome</keyword>
<comment type="caution">
    <text evidence="1">The sequence shown here is derived from an EMBL/GenBank/DDBJ whole genome shotgun (WGS) entry which is preliminary data.</text>
</comment>
<dbReference type="AlphaFoldDB" id="A0A9X1KSR1"/>
<evidence type="ECO:0000313" key="1">
    <source>
        <dbReference type="EMBL" id="MBZ4037297.1"/>
    </source>
</evidence>
<proteinExistence type="predicted"/>
<reference evidence="1 2" key="1">
    <citation type="journal article" date="2023" name="Antonie Van Leeuwenhoek">
        <title>Flavobacterium potami sp. nov., a multi-metal resistance genes harbouring bacterium isolated from shallow river silt.</title>
        <authorList>
            <person name="Li S."/>
            <person name="Mao S."/>
            <person name="Mu W."/>
            <person name="Guo B."/>
            <person name="Li C."/>
            <person name="Zhu Q."/>
            <person name="Hou X."/>
            <person name="Zhao Y."/>
            <person name="Wei S."/>
            <person name="Liu H."/>
            <person name="Liu A."/>
        </authorList>
    </citation>
    <scope>NUCLEOTIDE SEQUENCE [LARGE SCALE GENOMIC DNA]</scope>
    <source>
        <strain evidence="1 2">17A</strain>
    </source>
</reference>
<sequence>MEHRGDIVKKAVYKSGYPITELAKKLSKSRRWVYLMFENSNLSLDMILQIGKIIHYDFKDEIKEFKIYKNTVDESAVDYNNDELNPEYWKNKYLKLLEEYNHILKKIKN</sequence>
<accession>A0A9X1KSR1</accession>
<dbReference type="Proteomes" id="UP001139366">
    <property type="component" value="Unassembled WGS sequence"/>
</dbReference>
<protein>
    <submittedName>
        <fullName evidence="1">Uncharacterized protein</fullName>
    </submittedName>
</protein>
<name>A0A9X1KSR1_9FLAO</name>
<evidence type="ECO:0000313" key="2">
    <source>
        <dbReference type="Proteomes" id="UP001139366"/>
    </source>
</evidence>
<organism evidence="1 2">
    <name type="scientific">Flavobacterium potami</name>
    <dbReference type="NCBI Taxonomy" id="2872310"/>
    <lineage>
        <taxon>Bacteria</taxon>
        <taxon>Pseudomonadati</taxon>
        <taxon>Bacteroidota</taxon>
        <taxon>Flavobacteriia</taxon>
        <taxon>Flavobacteriales</taxon>
        <taxon>Flavobacteriaceae</taxon>
        <taxon>Flavobacterium</taxon>
    </lineage>
</organism>
<dbReference type="RefSeq" id="WP_223710413.1">
    <property type="nucleotide sequence ID" value="NZ_JAINUY010000008.1"/>
</dbReference>